<keyword evidence="8 20" id="KW-0418">Kinase</keyword>
<feature type="binding site" evidence="18">
    <location>
        <position position="35"/>
    </location>
    <ligand>
        <name>a divalent metal cation</name>
        <dbReference type="ChEBI" id="CHEBI:60240"/>
    </ligand>
</feature>
<keyword evidence="7 17" id="KW-0547">Nucleotide-binding</keyword>
<keyword evidence="3" id="KW-1003">Cell membrane</keyword>
<feature type="binding site" evidence="17">
    <location>
        <position position="35"/>
    </location>
    <ligand>
        <name>ATP</name>
        <dbReference type="ChEBI" id="CHEBI:30616"/>
    </ligand>
</feature>
<feature type="binding site" evidence="17">
    <location>
        <begin position="102"/>
        <end position="103"/>
    </location>
    <ligand>
        <name>ATP</name>
        <dbReference type="ChEBI" id="CHEBI:30616"/>
    </ligand>
</feature>
<evidence type="ECO:0000256" key="1">
    <source>
        <dbReference type="ARBA" id="ARBA00004651"/>
    </source>
</evidence>
<dbReference type="GO" id="GO:0008654">
    <property type="term" value="P:phospholipid biosynthetic process"/>
    <property type="evidence" value="ECO:0007669"/>
    <property type="project" value="UniProtKB-KW"/>
</dbReference>
<evidence type="ECO:0000256" key="5">
    <source>
        <dbReference type="ARBA" id="ARBA00022679"/>
    </source>
</evidence>
<dbReference type="Proteomes" id="UP000015961">
    <property type="component" value="Unassembled WGS sequence"/>
</dbReference>
<protein>
    <submittedName>
        <fullName evidence="20">Diacylglycerol kinase</fullName>
    </submittedName>
</protein>
<keyword evidence="9 17" id="KW-0067">ATP-binding</keyword>
<proteinExistence type="inferred from homology"/>
<feature type="binding site" evidence="17">
    <location>
        <position position="83"/>
    </location>
    <ligand>
        <name>ATP</name>
        <dbReference type="ChEBI" id="CHEBI:30616"/>
    </ligand>
</feature>
<dbReference type="GO" id="GO:0016301">
    <property type="term" value="F:kinase activity"/>
    <property type="evidence" value="ECO:0007669"/>
    <property type="project" value="UniProtKB-KW"/>
</dbReference>
<feature type="transmembrane region" description="Helical" evidence="19">
    <location>
        <begin position="38"/>
        <end position="56"/>
    </location>
</feature>
<keyword evidence="6 19" id="KW-0812">Transmembrane</keyword>
<evidence type="ECO:0000256" key="11">
    <source>
        <dbReference type="ARBA" id="ARBA00023098"/>
    </source>
</evidence>
<organism evidence="20 21">
    <name type="scientific">Enterococcus sulfureus ATCC 49903</name>
    <dbReference type="NCBI Taxonomy" id="1140003"/>
    <lineage>
        <taxon>Bacteria</taxon>
        <taxon>Bacillati</taxon>
        <taxon>Bacillota</taxon>
        <taxon>Bacilli</taxon>
        <taxon>Lactobacillales</taxon>
        <taxon>Enterococcaceae</taxon>
        <taxon>Enterococcus</taxon>
    </lineage>
</organism>
<dbReference type="PATRIC" id="fig|1140003.3.peg.792"/>
<feature type="binding site" evidence="18">
    <location>
        <position position="83"/>
    </location>
    <ligand>
        <name>a divalent metal cation</name>
        <dbReference type="ChEBI" id="CHEBI:60240"/>
    </ligand>
</feature>
<dbReference type="InterPro" id="IPR036945">
    <property type="entry name" value="DAGK_sf"/>
</dbReference>
<evidence type="ECO:0000256" key="4">
    <source>
        <dbReference type="ARBA" id="ARBA00022516"/>
    </source>
</evidence>
<evidence type="ECO:0000256" key="15">
    <source>
        <dbReference type="PIRSR" id="PIRSR600829-1"/>
    </source>
</evidence>
<evidence type="ECO:0000256" key="19">
    <source>
        <dbReference type="SAM" id="Phobius"/>
    </source>
</evidence>
<reference evidence="20 21" key="1">
    <citation type="submission" date="2013-03" db="EMBL/GenBank/DDBJ databases">
        <title>The Genome Sequence of Enterococcus sulfureus ATCC_49903 (PacBio/Illumina hybrid assembly).</title>
        <authorList>
            <consortium name="The Broad Institute Genomics Platform"/>
            <consortium name="The Broad Institute Genome Sequencing Center for Infectious Disease"/>
            <person name="Earl A."/>
            <person name="Russ C."/>
            <person name="Gilmore M."/>
            <person name="Surin D."/>
            <person name="Walker B."/>
            <person name="Young S."/>
            <person name="Zeng Q."/>
            <person name="Gargeya S."/>
            <person name="Fitzgerald M."/>
            <person name="Haas B."/>
            <person name="Abouelleil A."/>
            <person name="Allen A.W."/>
            <person name="Alvarado L."/>
            <person name="Arachchi H.M."/>
            <person name="Berlin A.M."/>
            <person name="Chapman S.B."/>
            <person name="Gainer-Dewar J."/>
            <person name="Goldberg J."/>
            <person name="Griggs A."/>
            <person name="Gujja S."/>
            <person name="Hansen M."/>
            <person name="Howarth C."/>
            <person name="Imamovic A."/>
            <person name="Ireland A."/>
            <person name="Larimer J."/>
            <person name="McCowan C."/>
            <person name="Murphy C."/>
            <person name="Pearson M."/>
            <person name="Poon T.W."/>
            <person name="Priest M."/>
            <person name="Roberts A."/>
            <person name="Saif S."/>
            <person name="Shea T."/>
            <person name="Sisk P."/>
            <person name="Sykes S."/>
            <person name="Wortman J."/>
            <person name="Nusbaum C."/>
            <person name="Birren B."/>
        </authorList>
    </citation>
    <scope>NUCLEOTIDE SEQUENCE [LARGE SCALE GENOMIC DNA]</scope>
    <source>
        <strain evidence="20 21">ATCC 49903</strain>
    </source>
</reference>
<keyword evidence="10 19" id="KW-1133">Transmembrane helix</keyword>
<evidence type="ECO:0000256" key="8">
    <source>
        <dbReference type="ARBA" id="ARBA00022777"/>
    </source>
</evidence>
<evidence type="ECO:0000256" key="6">
    <source>
        <dbReference type="ARBA" id="ARBA00022692"/>
    </source>
</evidence>
<keyword evidence="5" id="KW-0808">Transferase</keyword>
<dbReference type="PANTHER" id="PTHR34299:SF1">
    <property type="entry name" value="DIACYLGLYCEROL KINASE"/>
    <property type="match status" value="1"/>
</dbReference>
<dbReference type="CDD" id="cd14265">
    <property type="entry name" value="UDPK_IM_like"/>
    <property type="match status" value="1"/>
</dbReference>
<dbReference type="Gene3D" id="1.10.287.3610">
    <property type="match status" value="1"/>
</dbReference>
<dbReference type="GO" id="GO:0046872">
    <property type="term" value="F:metal ion binding"/>
    <property type="evidence" value="ECO:0007669"/>
    <property type="project" value="UniProtKB-KW"/>
</dbReference>
<comment type="subcellular location">
    <subcellularLocation>
        <location evidence="1">Cell membrane</location>
        <topology evidence="1">Multi-pass membrane protein</topology>
    </subcellularLocation>
</comment>
<comment type="similarity">
    <text evidence="2">Belongs to the bacterial diacylglycerol kinase family.</text>
</comment>
<dbReference type="eggNOG" id="COG0818">
    <property type="taxonomic scope" value="Bacteria"/>
</dbReference>
<evidence type="ECO:0000256" key="7">
    <source>
        <dbReference type="ARBA" id="ARBA00022741"/>
    </source>
</evidence>
<accession>S0P6K2</accession>
<evidence type="ECO:0000256" key="9">
    <source>
        <dbReference type="ARBA" id="ARBA00022840"/>
    </source>
</evidence>
<dbReference type="AlphaFoldDB" id="S0P6K2"/>
<evidence type="ECO:0000256" key="14">
    <source>
        <dbReference type="ARBA" id="ARBA00023264"/>
    </source>
</evidence>
<dbReference type="EMBL" id="ASWO01000005">
    <property type="protein sequence ID" value="EOT84116.1"/>
    <property type="molecule type" value="Genomic_DNA"/>
</dbReference>
<evidence type="ECO:0000256" key="12">
    <source>
        <dbReference type="ARBA" id="ARBA00023136"/>
    </source>
</evidence>
<name>S0P6K2_9ENTE</name>
<dbReference type="PANTHER" id="PTHR34299">
    <property type="entry name" value="DIACYLGLYCEROL KINASE"/>
    <property type="match status" value="1"/>
</dbReference>
<evidence type="ECO:0000256" key="16">
    <source>
        <dbReference type="PIRSR" id="PIRSR600829-2"/>
    </source>
</evidence>
<evidence type="ECO:0000313" key="20">
    <source>
        <dbReference type="EMBL" id="EOT84116.1"/>
    </source>
</evidence>
<dbReference type="STRING" id="1140003.OMY_00835"/>
<evidence type="ECO:0000313" key="21">
    <source>
        <dbReference type="Proteomes" id="UP000015961"/>
    </source>
</evidence>
<dbReference type="OrthoDB" id="9789934at2"/>
<keyword evidence="13" id="KW-0594">Phospholipid biosynthesis</keyword>
<comment type="caution">
    <text evidence="20">The sequence shown here is derived from an EMBL/GenBank/DDBJ whole genome shotgun (WGS) entry which is preliminary data.</text>
</comment>
<keyword evidence="12 19" id="KW-0472">Membrane</keyword>
<dbReference type="InterPro" id="IPR000829">
    <property type="entry name" value="DAGK"/>
</dbReference>
<keyword evidence="14" id="KW-1208">Phospholipid metabolism</keyword>
<evidence type="ECO:0000256" key="13">
    <source>
        <dbReference type="ARBA" id="ARBA00023209"/>
    </source>
</evidence>
<evidence type="ECO:0000256" key="17">
    <source>
        <dbReference type="PIRSR" id="PIRSR600829-3"/>
    </source>
</evidence>
<feature type="binding site" evidence="16">
    <location>
        <position position="76"/>
    </location>
    <ligand>
        <name>substrate</name>
    </ligand>
</feature>
<dbReference type="GO" id="GO:0005886">
    <property type="term" value="C:plasma membrane"/>
    <property type="evidence" value="ECO:0007669"/>
    <property type="project" value="UniProtKB-SubCell"/>
</dbReference>
<evidence type="ECO:0000256" key="3">
    <source>
        <dbReference type="ARBA" id="ARBA00022475"/>
    </source>
</evidence>
<keyword evidence="21" id="KW-1185">Reference proteome</keyword>
<gene>
    <name evidence="20" type="ORF">I573_01843</name>
</gene>
<dbReference type="GO" id="GO:0005524">
    <property type="term" value="F:ATP binding"/>
    <property type="evidence" value="ECO:0007669"/>
    <property type="project" value="UniProtKB-KW"/>
</dbReference>
<evidence type="ECO:0000256" key="2">
    <source>
        <dbReference type="ARBA" id="ARBA00005967"/>
    </source>
</evidence>
<comment type="cofactor">
    <cofactor evidence="18">
        <name>Mg(2+)</name>
        <dbReference type="ChEBI" id="CHEBI:18420"/>
    </cofactor>
    <text evidence="18">Mn(2+), Zn(2+), Cd(2+) and Co(2+) support activity to lesser extents.</text>
</comment>
<keyword evidence="18" id="KW-0479">Metal-binding</keyword>
<evidence type="ECO:0000256" key="18">
    <source>
        <dbReference type="PIRSR" id="PIRSR600829-4"/>
    </source>
</evidence>
<dbReference type="Pfam" id="PF01219">
    <property type="entry name" value="DAGK_prokar"/>
    <property type="match status" value="1"/>
</dbReference>
<keyword evidence="11" id="KW-0443">Lipid metabolism</keyword>
<feature type="transmembrane region" description="Helical" evidence="19">
    <location>
        <begin position="103"/>
        <end position="125"/>
    </location>
</feature>
<sequence>MDLKDKTHEQTEKNKSFIQSADFAITGWKTAFHDERNFRSHIATTGLAIVAGFIFKLAMYEWFWLLGSCFLVLFAELVNTAFENVVDMVTDQHFHPIGKKVKDIAAGAVLLTACFAFLIGCLIFIPKLVEWFN</sequence>
<dbReference type="InterPro" id="IPR033717">
    <property type="entry name" value="UDPK"/>
</dbReference>
<evidence type="ECO:0000256" key="10">
    <source>
        <dbReference type="ARBA" id="ARBA00022989"/>
    </source>
</evidence>
<keyword evidence="4" id="KW-0444">Lipid biosynthesis</keyword>
<feature type="active site" description="Proton acceptor" evidence="15">
    <location>
        <position position="76"/>
    </location>
</feature>
<keyword evidence="18" id="KW-0460">Magnesium</keyword>